<dbReference type="SMART" id="SM00248">
    <property type="entry name" value="ANK"/>
    <property type="match status" value="3"/>
</dbReference>
<keyword evidence="3" id="KW-0479">Metal-binding</keyword>
<dbReference type="GO" id="GO:0036465">
    <property type="term" value="P:synaptic vesicle recycling"/>
    <property type="evidence" value="ECO:0007669"/>
    <property type="project" value="TreeGrafter"/>
</dbReference>
<dbReference type="Proteomes" id="UP001108240">
    <property type="component" value="Unplaced"/>
</dbReference>
<evidence type="ECO:0000313" key="9">
    <source>
        <dbReference type="Ensembl" id="ENSCCRP00000171861.1"/>
    </source>
</evidence>
<name>A0A9J8D1E1_CYPCA</name>
<feature type="region of interest" description="Disordered" evidence="7">
    <location>
        <begin position="405"/>
        <end position="517"/>
    </location>
</feature>
<dbReference type="FunFam" id="1.25.40.20:FF:000013">
    <property type="entry name" value="ARF GTPase-activating protein GIT1 isoform 1"/>
    <property type="match status" value="1"/>
</dbReference>
<feature type="domain" description="GIT Spa2 homology (SHD)" evidence="8">
    <location>
        <begin position="268"/>
        <end position="298"/>
    </location>
</feature>
<evidence type="ECO:0000256" key="5">
    <source>
        <dbReference type="ARBA" id="ARBA00023054"/>
    </source>
</evidence>
<dbReference type="Gene3D" id="1.20.5.170">
    <property type="match status" value="1"/>
</dbReference>
<evidence type="ECO:0000256" key="6">
    <source>
        <dbReference type="PROSITE-ProRule" id="PRU00023"/>
    </source>
</evidence>
<dbReference type="InterPro" id="IPR013724">
    <property type="entry name" value="GIT_SHD"/>
</dbReference>
<dbReference type="Pfam" id="PF12205">
    <property type="entry name" value="GIT1_C"/>
    <property type="match status" value="1"/>
</dbReference>
<keyword evidence="10" id="KW-1185">Reference proteome</keyword>
<feature type="repeat" description="ANK" evidence="6">
    <location>
        <begin position="104"/>
        <end position="136"/>
    </location>
</feature>
<organism evidence="9 10">
    <name type="scientific">Cyprinus carpio carpio</name>
    <dbReference type="NCBI Taxonomy" id="630221"/>
    <lineage>
        <taxon>Eukaryota</taxon>
        <taxon>Metazoa</taxon>
        <taxon>Chordata</taxon>
        <taxon>Craniata</taxon>
        <taxon>Vertebrata</taxon>
        <taxon>Euteleostomi</taxon>
        <taxon>Actinopterygii</taxon>
        <taxon>Neopterygii</taxon>
        <taxon>Teleostei</taxon>
        <taxon>Ostariophysi</taxon>
        <taxon>Cypriniformes</taxon>
        <taxon>Cyprinidae</taxon>
        <taxon>Cyprininae</taxon>
        <taxon>Cyprinus</taxon>
    </lineage>
</organism>
<protein>
    <submittedName>
        <fullName evidence="9">G protein-coupled receptor kinase interacting ArfGAP 2a</fullName>
    </submittedName>
</protein>
<feature type="compositionally biased region" description="Acidic residues" evidence="7">
    <location>
        <begin position="323"/>
        <end position="340"/>
    </location>
</feature>
<dbReference type="SMART" id="SM00555">
    <property type="entry name" value="GIT"/>
    <property type="match status" value="2"/>
</dbReference>
<dbReference type="InterPro" id="IPR022018">
    <property type="entry name" value="GIT1_C"/>
</dbReference>
<dbReference type="GO" id="GO:0032012">
    <property type="term" value="P:regulation of ARF protein signal transduction"/>
    <property type="evidence" value="ECO:0007669"/>
    <property type="project" value="InterPro"/>
</dbReference>
<dbReference type="GO" id="GO:0007420">
    <property type="term" value="P:brain development"/>
    <property type="evidence" value="ECO:0007669"/>
    <property type="project" value="InterPro"/>
</dbReference>
<dbReference type="InterPro" id="IPR038508">
    <property type="entry name" value="ArfGAP_dom_sf"/>
</dbReference>
<dbReference type="Gene3D" id="1.10.220.150">
    <property type="entry name" value="Arf GTPase activating protein"/>
    <property type="match status" value="1"/>
</dbReference>
<feature type="compositionally biased region" description="Polar residues" evidence="7">
    <location>
        <begin position="502"/>
        <end position="516"/>
    </location>
</feature>
<feature type="compositionally biased region" description="Polar residues" evidence="7">
    <location>
        <begin position="405"/>
        <end position="423"/>
    </location>
</feature>
<dbReference type="Gene3D" id="1.25.40.20">
    <property type="entry name" value="Ankyrin repeat-containing domain"/>
    <property type="match status" value="1"/>
</dbReference>
<dbReference type="Pfam" id="PF16559">
    <property type="entry name" value="GIT_CC"/>
    <property type="match status" value="1"/>
</dbReference>
<dbReference type="PROSITE" id="PS50088">
    <property type="entry name" value="ANK_REPEAT"/>
    <property type="match status" value="2"/>
</dbReference>
<dbReference type="InterPro" id="IPR036770">
    <property type="entry name" value="Ankyrin_rpt-contain_sf"/>
</dbReference>
<dbReference type="GeneTree" id="ENSGT00940000156383"/>
<feature type="compositionally biased region" description="Low complexity" evidence="7">
    <location>
        <begin position="436"/>
        <end position="447"/>
    </location>
</feature>
<evidence type="ECO:0000256" key="2">
    <source>
        <dbReference type="ARBA" id="ARBA00022737"/>
    </source>
</evidence>
<dbReference type="Ensembl" id="ENSCCRT00000197053.1">
    <property type="protein sequence ID" value="ENSCCRP00000171861.1"/>
    <property type="gene ID" value="ENSCCRG00000037153.2"/>
</dbReference>
<evidence type="ECO:0000313" key="10">
    <source>
        <dbReference type="Proteomes" id="UP001108240"/>
    </source>
</evidence>
<keyword evidence="3" id="KW-0863">Zinc-finger</keyword>
<reference evidence="9" key="1">
    <citation type="submission" date="2025-08" db="UniProtKB">
        <authorList>
            <consortium name="Ensembl"/>
        </authorList>
    </citation>
    <scope>IDENTIFICATION</scope>
</reference>
<accession>A0A9J8D1E1</accession>
<dbReference type="GO" id="GO:0098793">
    <property type="term" value="C:presynapse"/>
    <property type="evidence" value="ECO:0007669"/>
    <property type="project" value="GOC"/>
</dbReference>
<keyword evidence="1" id="KW-0343">GTPase activation</keyword>
<keyword evidence="5" id="KW-0175">Coiled coil</keyword>
<evidence type="ECO:0000256" key="1">
    <source>
        <dbReference type="ARBA" id="ARBA00022468"/>
    </source>
</evidence>
<dbReference type="InterPro" id="IPR002110">
    <property type="entry name" value="Ankyrin_rpt"/>
</dbReference>
<evidence type="ECO:0000256" key="7">
    <source>
        <dbReference type="SAM" id="MobiDB-lite"/>
    </source>
</evidence>
<evidence type="ECO:0000256" key="3">
    <source>
        <dbReference type="ARBA" id="ARBA00022771"/>
    </source>
</evidence>
<evidence type="ECO:0000259" key="8">
    <source>
        <dbReference type="SMART" id="SM00555"/>
    </source>
</evidence>
<dbReference type="AlphaFoldDB" id="A0A9J8D1E1"/>
<dbReference type="PANTHER" id="PTHR46097:SF4">
    <property type="entry name" value="ARF GTPASE-ACTIVATING PROTEIN GIT2"/>
    <property type="match status" value="1"/>
</dbReference>
<dbReference type="PROSITE" id="PS50297">
    <property type="entry name" value="ANK_REP_REGION"/>
    <property type="match status" value="2"/>
</dbReference>
<dbReference type="Pfam" id="PF12796">
    <property type="entry name" value="Ank_2"/>
    <property type="match status" value="1"/>
</dbReference>
<dbReference type="PANTHER" id="PTHR46097">
    <property type="entry name" value="G PROTEIN-COUPLED RECEPTOR KINASE INTERACTING ARFGAP"/>
    <property type="match status" value="1"/>
</dbReference>
<reference evidence="9" key="2">
    <citation type="submission" date="2025-09" db="UniProtKB">
        <authorList>
            <consortium name="Ensembl"/>
        </authorList>
    </citation>
    <scope>IDENTIFICATION</scope>
</reference>
<keyword evidence="4 6" id="KW-0040">ANK repeat</keyword>
<dbReference type="Gene3D" id="1.20.120.330">
    <property type="entry name" value="Nucleotidyltransferases domain 2"/>
    <property type="match status" value="1"/>
</dbReference>
<dbReference type="Pfam" id="PF08518">
    <property type="entry name" value="GIT_SHD"/>
    <property type="match status" value="2"/>
</dbReference>
<dbReference type="GO" id="GO:0031267">
    <property type="term" value="F:small GTPase binding"/>
    <property type="evidence" value="ECO:0007669"/>
    <property type="project" value="TreeGrafter"/>
</dbReference>
<keyword evidence="3" id="KW-0862">Zinc</keyword>
<dbReference type="InterPro" id="IPR032352">
    <property type="entry name" value="GIT1/2_CC"/>
</dbReference>
<dbReference type="GO" id="GO:0005096">
    <property type="term" value="F:GTPase activator activity"/>
    <property type="evidence" value="ECO:0007669"/>
    <property type="project" value="UniProtKB-KW"/>
</dbReference>
<dbReference type="GO" id="GO:0008277">
    <property type="term" value="P:regulation of G protein-coupled receptor signaling pathway"/>
    <property type="evidence" value="ECO:0007669"/>
    <property type="project" value="TreeGrafter"/>
</dbReference>
<dbReference type="InterPro" id="IPR047161">
    <property type="entry name" value="GIT-like"/>
</dbReference>
<keyword evidence="2" id="KW-0677">Repeat</keyword>
<sequence length="674" mass="75075">MVQTLYNNGANAIWEHTLLDLSSITSGKRKPNPQDKVHPNKTEFIKSKYQMLAFVHRLPCRDDDSSAAADLSKQLHSSVRTGNLETCLRLLSLGAQANYFHPEKGNTPLHIAAKAGQVCQAELLCVYGADPGAPDSTGKTPIHYARQAGHQDLADRLVEIQYELTDRLAFYLCGRKPDHKNGQHFIIPQMADSSLELSEFAKAAKRKLQSLSDHLFEELAMDVYDEVDRRETDAVWLATQNHSTLVTETTLVPFLPVNPEYSSTRNQGRQKLARFNAHEFATLVIDILSDAKRRQQGNSVSSPKDNVDVFFKSTGSRHGSESQEIDQPDYDSVASDEDTETDLRVCKKDRTKSLDSDVSDGQISVQEFLEVKNALSASEAKIQTLMKANSNLSEELRLMQKKLQSLQSENSSLRRQVSAQQPYQAPGGPDHPNPSSPSSSSSSSSSSALKRHLSARVSRPMSMYETGSGLKPFLPKGETPYPEETFPTLQPFPTYASKFDKQSSVSDGDYDNTVNESDLDDSGFGRRCRLRSSGWMGDSGSIPELDDHECEPDPSLPSTEDVIRKTEQITKNIQDLLRAAQENKHESFIPCAERIYVAVSEMAALFPKVCTLSPHLINAIKISVGCLLDFYLDVYWPQKVFGHLGRTFDQILFINYLNIQYIISSRSSGSSNIH</sequence>
<feature type="repeat" description="ANK" evidence="6">
    <location>
        <begin position="137"/>
        <end position="159"/>
    </location>
</feature>
<feature type="domain" description="GIT Spa2 homology (SHD)" evidence="8">
    <location>
        <begin position="204"/>
        <end position="234"/>
    </location>
</feature>
<proteinExistence type="predicted"/>
<dbReference type="SUPFAM" id="SSF48403">
    <property type="entry name" value="Ankyrin repeat"/>
    <property type="match status" value="1"/>
</dbReference>
<feature type="region of interest" description="Disordered" evidence="7">
    <location>
        <begin position="294"/>
        <end position="341"/>
    </location>
</feature>
<evidence type="ECO:0000256" key="4">
    <source>
        <dbReference type="ARBA" id="ARBA00023043"/>
    </source>
</evidence>
<dbReference type="GO" id="GO:0008270">
    <property type="term" value="F:zinc ion binding"/>
    <property type="evidence" value="ECO:0007669"/>
    <property type="project" value="UniProtKB-KW"/>
</dbReference>